<dbReference type="Proteomes" id="UP001152867">
    <property type="component" value="Unassembled WGS sequence"/>
</dbReference>
<dbReference type="InterPro" id="IPR021145">
    <property type="entry name" value="Portal_protein_SPP1_Gp6-like"/>
</dbReference>
<dbReference type="RefSeq" id="WP_225439183.1">
    <property type="nucleotide sequence ID" value="NZ_JAIWJG010000018.1"/>
</dbReference>
<gene>
    <name evidence="2" type="ORF">NNA32_11695</name>
</gene>
<proteinExistence type="predicted"/>
<dbReference type="NCBIfam" id="TIGR01542">
    <property type="entry name" value="A118_put_portal"/>
    <property type="match status" value="1"/>
</dbReference>
<feature type="region of interest" description="Disordered" evidence="1">
    <location>
        <begin position="497"/>
        <end position="516"/>
    </location>
</feature>
<organism evidence="2 3">
    <name type="scientific">Furfurilactobacillus milii</name>
    <dbReference type="NCBI Taxonomy" id="2888272"/>
    <lineage>
        <taxon>Bacteria</taxon>
        <taxon>Bacillati</taxon>
        <taxon>Bacillota</taxon>
        <taxon>Bacilli</taxon>
        <taxon>Lactobacillales</taxon>
        <taxon>Lactobacillaceae</taxon>
        <taxon>Furfurilactobacillus</taxon>
    </lineage>
</organism>
<dbReference type="Pfam" id="PF05133">
    <property type="entry name" value="SPP1_portal"/>
    <property type="match status" value="1"/>
</dbReference>
<name>A0ABT6DCN4_9LACO</name>
<sequence>MGLATTLQTVSDHKKVMVDDTHYSLVSRWLSIYQSSPDWQQIHRKLSDDTMLNRQMMSLNMGEVSAKKMAGLVFNQKANISVSPHSDDDGSKPSSPDDYKAAENEFVQQVLNDNHFFNNFERYLEYMFGTGGIVIRLYTDRGKVKIRFATADAFYPISADANGVSECVIASTFISNNKHYTLLEWHEEDDTAYIVTNEIYQSIDDKGDDLGMKITDWSTLPDAFKNMSPTPTRYSKAVYSQPTFIYLKPNLANNLEINSPLGLPIYANAIDTLKQLDQAYDLLWQEFYMGRRRIIAPDNQLMRTVDPQTGKAKTYVDFQEGVYETYDTTMSGGDGESVKPTDITLPLRNESIVSGINDLLHFYSSQVGFSSDAFTFDSKTGMVTATAVVSENSDTYQTKNSHETLIEDAIKHMCQSIVELAKNDPAVKYSGQTDIDVSVNFDDSIAKDRDENLKFFMTANGNRPVMTQLEAIKRANNLTDVEAQQWLADIQAEQANAEGDIDDVVGNGNKDGEDNA</sequence>
<dbReference type="EMBL" id="JANDJP010000021">
    <property type="protein sequence ID" value="MDF9914902.1"/>
    <property type="molecule type" value="Genomic_DNA"/>
</dbReference>
<keyword evidence="3" id="KW-1185">Reference proteome</keyword>
<reference evidence="2" key="1">
    <citation type="submission" date="2022-06" db="EMBL/GenBank/DDBJ databases">
        <title>Antifungal cultures and metabolites of lactic acid bacteria for use in dairy fermentations.</title>
        <authorList>
            <person name="Zhao Z."/>
            <person name="Gaenzle M."/>
        </authorList>
    </citation>
    <scope>NUCLEOTIDE SEQUENCE</scope>
    <source>
        <strain evidence="2">FUA3126</strain>
    </source>
</reference>
<comment type="caution">
    <text evidence="2">The sequence shown here is derived from an EMBL/GenBank/DDBJ whole genome shotgun (WGS) entry which is preliminary data.</text>
</comment>
<accession>A0ABT6DCN4</accession>
<evidence type="ECO:0000256" key="1">
    <source>
        <dbReference type="SAM" id="MobiDB-lite"/>
    </source>
</evidence>
<protein>
    <submittedName>
        <fullName evidence="2">Phage portal protein</fullName>
    </submittedName>
</protein>
<evidence type="ECO:0000313" key="2">
    <source>
        <dbReference type="EMBL" id="MDF9914902.1"/>
    </source>
</evidence>
<evidence type="ECO:0000313" key="3">
    <source>
        <dbReference type="Proteomes" id="UP001152867"/>
    </source>
</evidence>
<dbReference type="InterPro" id="IPR006432">
    <property type="entry name" value="Phage_portal_A118-type"/>
</dbReference>
<dbReference type="PIRSF" id="PIRSF011911">
    <property type="entry name" value="A118_put_portal"/>
    <property type="match status" value="1"/>
</dbReference>